<evidence type="ECO:0000256" key="3">
    <source>
        <dbReference type="ARBA" id="ARBA00008793"/>
    </source>
</evidence>
<evidence type="ECO:0000256" key="5">
    <source>
        <dbReference type="ARBA" id="ARBA00022790"/>
    </source>
</evidence>
<proteinExistence type="inferred from homology"/>
<reference evidence="9" key="1">
    <citation type="submission" date="2023-02" db="EMBL/GenBank/DDBJ databases">
        <title>Mating type loci evolution in Malassezia.</title>
        <authorList>
            <person name="Coelho M.A."/>
        </authorList>
    </citation>
    <scope>NUCLEOTIDE SEQUENCE</scope>
    <source>
        <strain evidence="9">CBS 14136</strain>
    </source>
</reference>
<dbReference type="SUPFAM" id="SSF46785">
    <property type="entry name" value="Winged helix' DNA-binding domain"/>
    <property type="match status" value="1"/>
</dbReference>
<dbReference type="AlphaFoldDB" id="A0AAF0FEH6"/>
<evidence type="ECO:0000256" key="4">
    <source>
        <dbReference type="ARBA" id="ARBA00022490"/>
    </source>
</evidence>
<keyword evidence="10" id="KW-1185">Reference proteome</keyword>
<comment type="similarity">
    <text evidence="3">Belongs to the CSN1 family.</text>
</comment>
<dbReference type="Proteomes" id="UP001214628">
    <property type="component" value="Chromosome 7"/>
</dbReference>
<evidence type="ECO:0000313" key="10">
    <source>
        <dbReference type="Proteomes" id="UP001214628"/>
    </source>
</evidence>
<accession>A0AAF0FEH6</accession>
<keyword evidence="6" id="KW-0539">Nucleus</keyword>
<dbReference type="Gene3D" id="1.25.40.570">
    <property type="match status" value="2"/>
</dbReference>
<keyword evidence="5" id="KW-0736">Signalosome</keyword>
<dbReference type="PROSITE" id="PS50250">
    <property type="entry name" value="PCI"/>
    <property type="match status" value="1"/>
</dbReference>
<name>A0AAF0FEH6_9BASI</name>
<sequence>MSLDEVAGLEEVADGWPLIHRLMYIAQKSEQFRQEAALKAAKVIQEHTQAVDVYQRAMQLANVPGDDQWLKRAQSEIKREYEKLNGELRMYQNNVISESIRMAYQDLGDHYRQAGKFEEALLQYEHMREYCTTNEHALEMYIRAMQAAYDLQQYATVLAYVDKAESVLAAHVDAELAVPGQNDAWRSTLAQGNSDSNPIRSLFQRSGHGQQRDAPSATFSSARNALESENSHSNLFARVRVFRIIAQLAECDKTQPLPEVQCDATNHSAYSDLVTPSLLAWYAVLSVLSLPPSTQRKSAETLSTDEQFLTSTEIHSGPRDTIQAYLKSNFSRALDLINQHKPMLELDPILGDNFAALLHAIESRLLARYLAAFQRTSLVSLSQRFHRDPTSIASLLVQLIYSDVISAKIDWENQVVEMQSQQNTHMQQQEAGAMYDAAAEASVLREQIFFVQKLNYAE</sequence>
<dbReference type="InterPro" id="IPR011990">
    <property type="entry name" value="TPR-like_helical_dom_sf"/>
</dbReference>
<dbReference type="SUPFAM" id="SSF48452">
    <property type="entry name" value="TPR-like"/>
    <property type="match status" value="1"/>
</dbReference>
<evidence type="ECO:0000256" key="7">
    <source>
        <dbReference type="SAM" id="MobiDB-lite"/>
    </source>
</evidence>
<dbReference type="SMART" id="SM00088">
    <property type="entry name" value="PINT"/>
    <property type="match status" value="1"/>
</dbReference>
<evidence type="ECO:0000256" key="2">
    <source>
        <dbReference type="ARBA" id="ARBA00004496"/>
    </source>
</evidence>
<feature type="region of interest" description="Disordered" evidence="7">
    <location>
        <begin position="187"/>
        <end position="224"/>
    </location>
</feature>
<protein>
    <recommendedName>
        <fullName evidence="8">PCI domain-containing protein</fullName>
    </recommendedName>
</protein>
<evidence type="ECO:0000313" key="9">
    <source>
        <dbReference type="EMBL" id="WFD45034.1"/>
    </source>
</evidence>
<comment type="subcellular location">
    <subcellularLocation>
        <location evidence="2">Cytoplasm</location>
    </subcellularLocation>
    <subcellularLocation>
        <location evidence="1">Nucleus</location>
    </subcellularLocation>
</comment>
<dbReference type="PANTHER" id="PTHR14145">
    <property type="entry name" value="26S PROTESOME SUBUNIT 6"/>
    <property type="match status" value="1"/>
</dbReference>
<evidence type="ECO:0000256" key="1">
    <source>
        <dbReference type="ARBA" id="ARBA00004123"/>
    </source>
</evidence>
<dbReference type="GO" id="GO:0008180">
    <property type="term" value="C:COP9 signalosome"/>
    <property type="evidence" value="ECO:0007669"/>
    <property type="project" value="UniProtKB-KW"/>
</dbReference>
<dbReference type="InterPro" id="IPR036390">
    <property type="entry name" value="WH_DNA-bd_sf"/>
</dbReference>
<dbReference type="Pfam" id="PF10602">
    <property type="entry name" value="RPN7"/>
    <property type="match status" value="1"/>
</dbReference>
<organism evidence="9 10">
    <name type="scientific">Malassezia psittaci</name>
    <dbReference type="NCBI Taxonomy" id="1821823"/>
    <lineage>
        <taxon>Eukaryota</taxon>
        <taxon>Fungi</taxon>
        <taxon>Dikarya</taxon>
        <taxon>Basidiomycota</taxon>
        <taxon>Ustilaginomycotina</taxon>
        <taxon>Malasseziomycetes</taxon>
        <taxon>Malasseziales</taxon>
        <taxon>Malasseziaceae</taxon>
        <taxon>Malassezia</taxon>
    </lineage>
</organism>
<keyword evidence="4" id="KW-0963">Cytoplasm</keyword>
<evidence type="ECO:0000259" key="8">
    <source>
        <dbReference type="PROSITE" id="PS50250"/>
    </source>
</evidence>
<feature type="domain" description="PCI" evidence="8">
    <location>
        <begin position="240"/>
        <end position="423"/>
    </location>
</feature>
<dbReference type="InterPro" id="IPR000717">
    <property type="entry name" value="PCI_dom"/>
</dbReference>
<dbReference type="Pfam" id="PF01399">
    <property type="entry name" value="PCI"/>
    <property type="match status" value="1"/>
</dbReference>
<gene>
    <name evidence="9" type="ORF">MPSI1_003711</name>
</gene>
<dbReference type="InterPro" id="IPR045135">
    <property type="entry name" value="Rpn7_N"/>
</dbReference>
<dbReference type="PANTHER" id="PTHR14145:SF2">
    <property type="entry name" value="COP9 SIGNALOSOME COMPLEX SUBUNIT 1"/>
    <property type="match status" value="1"/>
</dbReference>
<dbReference type="GO" id="GO:0005737">
    <property type="term" value="C:cytoplasm"/>
    <property type="evidence" value="ECO:0007669"/>
    <property type="project" value="UniProtKB-SubCell"/>
</dbReference>
<feature type="compositionally biased region" description="Polar residues" evidence="7">
    <location>
        <begin position="187"/>
        <end position="209"/>
    </location>
</feature>
<dbReference type="InterPro" id="IPR019585">
    <property type="entry name" value="Rpn7/CSN1"/>
</dbReference>
<evidence type="ECO:0000256" key="6">
    <source>
        <dbReference type="ARBA" id="ARBA00023242"/>
    </source>
</evidence>
<dbReference type="EMBL" id="CP118381">
    <property type="protein sequence ID" value="WFD45034.1"/>
    <property type="molecule type" value="Genomic_DNA"/>
</dbReference>